<evidence type="ECO:0000313" key="2">
    <source>
        <dbReference type="EMBL" id="CBH10202.1"/>
    </source>
</evidence>
<accession>C9ZLJ3</accession>
<organism evidence="2 3">
    <name type="scientific">Trypanosoma brucei gambiense (strain MHOM/CI/86/DAL972)</name>
    <dbReference type="NCBI Taxonomy" id="679716"/>
    <lineage>
        <taxon>Eukaryota</taxon>
        <taxon>Discoba</taxon>
        <taxon>Euglenozoa</taxon>
        <taxon>Kinetoplastea</taxon>
        <taxon>Metakinetoplastina</taxon>
        <taxon>Trypanosomatida</taxon>
        <taxon>Trypanosomatidae</taxon>
        <taxon>Trypanosoma</taxon>
    </lineage>
</organism>
<dbReference type="Proteomes" id="UP000002316">
    <property type="component" value="Chromosome 3"/>
</dbReference>
<reference evidence="3" key="1">
    <citation type="journal article" date="2010" name="PLoS Negl. Trop. Dis.">
        <title>The genome sequence of Trypanosoma brucei gambiense, causative agent of chronic human african trypanosomiasis.</title>
        <authorList>
            <person name="Jackson A.P."/>
            <person name="Sanders M."/>
            <person name="Berry A."/>
            <person name="McQuillan J."/>
            <person name="Aslett M.A."/>
            <person name="Quail M.A."/>
            <person name="Chukualim B."/>
            <person name="Capewell P."/>
            <person name="MacLeod A."/>
            <person name="Melville S.E."/>
            <person name="Gibson W."/>
            <person name="Barry J.D."/>
            <person name="Berriman M."/>
            <person name="Hertz-Fowler C."/>
        </authorList>
    </citation>
    <scope>NUCLEOTIDE SEQUENCE [LARGE SCALE GENOMIC DNA]</scope>
    <source>
        <strain evidence="3">MHOM/CI/86/DAL972</strain>
    </source>
</reference>
<dbReference type="EMBL" id="FN554966">
    <property type="protein sequence ID" value="CBH10202.1"/>
    <property type="molecule type" value="Genomic_DNA"/>
</dbReference>
<name>C9ZLJ3_TRYB9</name>
<dbReference type="RefSeq" id="XP_011772492.1">
    <property type="nucleotide sequence ID" value="XM_011774190.1"/>
</dbReference>
<dbReference type="AlphaFoldDB" id="C9ZLJ3"/>
<sequence length="118" mass="13677">MAHDPTTEKQKKKLANYRETSSSTYPQRVYNSTTCGRILSRVESHAYCLVVAEAPRQYSNPNSSKTKHTHTHEPFAPMKAKWAKPLSLVRYLWSVFTVHQPVKQLQWGEFLKPPYAEQ</sequence>
<evidence type="ECO:0000256" key="1">
    <source>
        <dbReference type="SAM" id="MobiDB-lite"/>
    </source>
</evidence>
<dbReference type="GeneID" id="23859353"/>
<proteinExistence type="predicted"/>
<gene>
    <name evidence="2" type="ORF">TbgDal_III5440</name>
</gene>
<protein>
    <submittedName>
        <fullName evidence="2">Uncharacterized protein</fullName>
    </submittedName>
</protein>
<feature type="region of interest" description="Disordered" evidence="1">
    <location>
        <begin position="1"/>
        <end position="23"/>
    </location>
</feature>
<evidence type="ECO:0000313" key="3">
    <source>
        <dbReference type="Proteomes" id="UP000002316"/>
    </source>
</evidence>
<dbReference type="KEGG" id="tbg:TbgDal_III5440"/>